<proteinExistence type="inferred from homology"/>
<protein>
    <recommendedName>
        <fullName evidence="3 6">peptidylprolyl isomerase</fullName>
        <ecNumber evidence="3 6">5.2.1.8</ecNumber>
    </recommendedName>
</protein>
<evidence type="ECO:0000256" key="2">
    <source>
        <dbReference type="ARBA" id="ARBA00007838"/>
    </source>
</evidence>
<reference evidence="9 10" key="1">
    <citation type="submission" date="2014-04" db="EMBL/GenBank/DDBJ databases">
        <title>A new species of microsporidia sheds light on the evolution of extreme parasitism.</title>
        <authorList>
            <person name="Haag K.L."/>
            <person name="James T.Y."/>
            <person name="Larsson R."/>
            <person name="Schaer T.M."/>
            <person name="Refardt D."/>
            <person name="Pombert J.-F."/>
            <person name="Ebert D."/>
        </authorList>
    </citation>
    <scope>NUCLEOTIDE SEQUENCE [LARGE SCALE GENOMIC DNA]</scope>
    <source>
        <strain evidence="9 10">UGP3</strain>
        <tissue evidence="9">Spores</tissue>
    </source>
</reference>
<keyword evidence="10" id="KW-1185">Reference proteome</keyword>
<dbReference type="Pfam" id="PF00254">
    <property type="entry name" value="FKBP_C"/>
    <property type="match status" value="1"/>
</dbReference>
<sequence>MSGFIEDEIWALHVAPHKTYTQNVQMPFRITMAALGQTITSQARSSVILRLDETEYVLCSLTAGKIEQQQLSQTIVAGENITLFTDGENTIHLTGNFLSMEEGPSYDVNENYSDDDESEDDDDYDEDDSFIDDDSEEEEEQGKSPKIEEIDSEPKGSKNNVKGISSDEEEPETPNNKQTPVAKQDTPNNKQSPVAKQETPKQQQNAPKKQDIPQKQETPKKHDSSPQQQGTSQKQDTPKSSGEFKKITGGVEIKDTVLSNSDKKVKKGSKVHVVYKGTLSNGNVFDSNNEKNLFQFQVGKGSVIKGLDIGVEGMTLNSTRIVKIPAALAYGSKKLPGIPANSDLTFQVQLKRID</sequence>
<feature type="compositionally biased region" description="Polar residues" evidence="7">
    <location>
        <begin position="225"/>
        <end position="240"/>
    </location>
</feature>
<evidence type="ECO:0000256" key="4">
    <source>
        <dbReference type="ARBA" id="ARBA00023110"/>
    </source>
</evidence>
<keyword evidence="4 6" id="KW-0697">Rotamase</keyword>
<dbReference type="InterPro" id="IPR023566">
    <property type="entry name" value="PPIase_Fpr3/Fpr4-like"/>
</dbReference>
<dbReference type="SUPFAM" id="SSF54534">
    <property type="entry name" value="FKBP-like"/>
    <property type="match status" value="1"/>
</dbReference>
<comment type="catalytic activity">
    <reaction evidence="1 6">
        <text>[protein]-peptidylproline (omega=180) = [protein]-peptidylproline (omega=0)</text>
        <dbReference type="Rhea" id="RHEA:16237"/>
        <dbReference type="Rhea" id="RHEA-COMP:10747"/>
        <dbReference type="Rhea" id="RHEA-COMP:10748"/>
        <dbReference type="ChEBI" id="CHEBI:83833"/>
        <dbReference type="ChEBI" id="CHEBI:83834"/>
        <dbReference type="EC" id="5.2.1.8"/>
    </reaction>
</comment>
<name>A0A098VQK3_9MICR</name>
<evidence type="ECO:0000256" key="3">
    <source>
        <dbReference type="ARBA" id="ARBA00013194"/>
    </source>
</evidence>
<dbReference type="PANTHER" id="PTHR43811">
    <property type="entry name" value="FKBP-TYPE PEPTIDYL-PROLYL CIS-TRANS ISOMERASE FKPA"/>
    <property type="match status" value="1"/>
</dbReference>
<dbReference type="VEuPathDB" id="MicrosporidiaDB:DI09_44p30"/>
<dbReference type="Gene3D" id="2.60.120.340">
    <property type="entry name" value="Nucleoplasmin core domain"/>
    <property type="match status" value="1"/>
</dbReference>
<dbReference type="HOGENOM" id="CLU_022297_2_0_1"/>
<evidence type="ECO:0000256" key="1">
    <source>
        <dbReference type="ARBA" id="ARBA00000971"/>
    </source>
</evidence>
<accession>A0A098VQK3</accession>
<organism evidence="9 10">
    <name type="scientific">Mitosporidium daphniae</name>
    <dbReference type="NCBI Taxonomy" id="1485682"/>
    <lineage>
        <taxon>Eukaryota</taxon>
        <taxon>Fungi</taxon>
        <taxon>Fungi incertae sedis</taxon>
        <taxon>Microsporidia</taxon>
        <taxon>Mitosporidium</taxon>
    </lineage>
</organism>
<dbReference type="GO" id="GO:0000785">
    <property type="term" value="C:chromatin"/>
    <property type="evidence" value="ECO:0007669"/>
    <property type="project" value="TreeGrafter"/>
</dbReference>
<dbReference type="InterPro" id="IPR046357">
    <property type="entry name" value="PPIase_dom_sf"/>
</dbReference>
<dbReference type="GO" id="GO:0003755">
    <property type="term" value="F:peptidyl-prolyl cis-trans isomerase activity"/>
    <property type="evidence" value="ECO:0007669"/>
    <property type="project" value="UniProtKB-KW"/>
</dbReference>
<evidence type="ECO:0000313" key="9">
    <source>
        <dbReference type="EMBL" id="KGG51099.1"/>
    </source>
</evidence>
<dbReference type="PANTHER" id="PTHR43811:SF19">
    <property type="entry name" value="39 KDA FK506-BINDING NUCLEAR PROTEIN"/>
    <property type="match status" value="1"/>
</dbReference>
<evidence type="ECO:0000313" key="10">
    <source>
        <dbReference type="Proteomes" id="UP000029725"/>
    </source>
</evidence>
<comment type="caution">
    <text evidence="9">The sequence shown here is derived from an EMBL/GenBank/DDBJ whole genome shotgun (WGS) entry which is preliminary data.</text>
</comment>
<feature type="compositionally biased region" description="Polar residues" evidence="7">
    <location>
        <begin position="173"/>
        <end position="207"/>
    </location>
</feature>
<dbReference type="RefSeq" id="XP_013237548.1">
    <property type="nucleotide sequence ID" value="XM_013382094.1"/>
</dbReference>
<dbReference type="Proteomes" id="UP000029725">
    <property type="component" value="Unassembled WGS sequence"/>
</dbReference>
<dbReference type="Pfam" id="PF17800">
    <property type="entry name" value="NPL"/>
    <property type="match status" value="1"/>
</dbReference>
<feature type="region of interest" description="Disordered" evidence="7">
    <location>
        <begin position="97"/>
        <end position="248"/>
    </location>
</feature>
<dbReference type="OrthoDB" id="1902587at2759"/>
<evidence type="ECO:0000256" key="7">
    <source>
        <dbReference type="SAM" id="MobiDB-lite"/>
    </source>
</evidence>
<dbReference type="EC" id="5.2.1.8" evidence="3 6"/>
<evidence type="ECO:0000256" key="6">
    <source>
        <dbReference type="PROSITE-ProRule" id="PRU00277"/>
    </source>
</evidence>
<dbReference type="PROSITE" id="PS50059">
    <property type="entry name" value="FKBP_PPIASE"/>
    <property type="match status" value="1"/>
</dbReference>
<dbReference type="GO" id="GO:0005730">
    <property type="term" value="C:nucleolus"/>
    <property type="evidence" value="ECO:0007669"/>
    <property type="project" value="TreeGrafter"/>
</dbReference>
<dbReference type="PIRSF" id="PIRSF001473">
    <property type="entry name" value="FK506-bp_FPR3"/>
    <property type="match status" value="1"/>
</dbReference>
<dbReference type="EMBL" id="JMKJ01000388">
    <property type="protein sequence ID" value="KGG51099.1"/>
    <property type="molecule type" value="Genomic_DNA"/>
</dbReference>
<feature type="compositionally biased region" description="Acidic residues" evidence="7">
    <location>
        <begin position="112"/>
        <end position="140"/>
    </location>
</feature>
<dbReference type="InterPro" id="IPR041232">
    <property type="entry name" value="NPL"/>
</dbReference>
<gene>
    <name evidence="9" type="ORF">DI09_44p30</name>
</gene>
<comment type="similarity">
    <text evidence="2">Belongs to the FKBP-type PPIase family. FKBP3/4 subfamily.</text>
</comment>
<feature type="compositionally biased region" description="Basic and acidic residues" evidence="7">
    <location>
        <begin position="208"/>
        <end position="224"/>
    </location>
</feature>
<evidence type="ECO:0000259" key="8">
    <source>
        <dbReference type="PROSITE" id="PS50059"/>
    </source>
</evidence>
<feature type="domain" description="PPIase FKBP-type" evidence="8">
    <location>
        <begin position="268"/>
        <end position="354"/>
    </location>
</feature>
<keyword evidence="5 6" id="KW-0413">Isomerase</keyword>
<dbReference type="Gene3D" id="3.10.50.40">
    <property type="match status" value="1"/>
</dbReference>
<dbReference type="InterPro" id="IPR001179">
    <property type="entry name" value="PPIase_FKBP_dom"/>
</dbReference>
<dbReference type="GeneID" id="25260008"/>
<evidence type="ECO:0000256" key="5">
    <source>
        <dbReference type="ARBA" id="ARBA00023235"/>
    </source>
</evidence>
<dbReference type="AlphaFoldDB" id="A0A098VQK3"/>
<feature type="compositionally biased region" description="Basic and acidic residues" evidence="7">
    <location>
        <begin position="141"/>
        <end position="156"/>
    </location>
</feature>